<dbReference type="EMBL" id="CACRSM010000002">
    <property type="protein sequence ID" value="VYS79366.1"/>
    <property type="molecule type" value="Genomic_DNA"/>
</dbReference>
<dbReference type="Gene3D" id="3.30.2030.30">
    <property type="match status" value="1"/>
</dbReference>
<evidence type="ECO:0000313" key="1">
    <source>
        <dbReference type="EMBL" id="VYS79366.1"/>
    </source>
</evidence>
<name>A0A6N2RET6_9ACTO</name>
<gene>
    <name evidence="1" type="ORF">AOLFYP35_00324</name>
</gene>
<reference evidence="1" key="1">
    <citation type="submission" date="2019-11" db="EMBL/GenBank/DDBJ databases">
        <authorList>
            <person name="Feng L."/>
        </authorList>
    </citation>
    <scope>NUCLEOTIDE SEQUENCE</scope>
    <source>
        <strain evidence="1">AodontolyticusLFYP35</strain>
    </source>
</reference>
<protein>
    <submittedName>
        <fullName evidence="1">Uncharacterized protein</fullName>
    </submittedName>
</protein>
<dbReference type="InterPro" id="IPR032326">
    <property type="entry name" value="DUF4853"/>
</dbReference>
<proteinExistence type="predicted"/>
<dbReference type="Pfam" id="PF16145">
    <property type="entry name" value="DUF4853"/>
    <property type="match status" value="1"/>
</dbReference>
<accession>A0A6N2RET6</accession>
<dbReference type="AlphaFoldDB" id="A0A6N2RET6"/>
<organism evidence="1">
    <name type="scientific">Schaalia odontolytica</name>
    <dbReference type="NCBI Taxonomy" id="1660"/>
    <lineage>
        <taxon>Bacteria</taxon>
        <taxon>Bacillati</taxon>
        <taxon>Actinomycetota</taxon>
        <taxon>Actinomycetes</taxon>
        <taxon>Actinomycetales</taxon>
        <taxon>Actinomycetaceae</taxon>
        <taxon>Schaalia</taxon>
    </lineage>
</organism>
<sequence>MVYWDGSLPLEQRQSIQAFQRDEEPKILEFRRRLAEAGGGGAWEARIFGSEINKETDHSSGDEQPAWELVGQVVAGPYVPVPEVEKIGRELLSETYPEYQLGSDKGGVRQLSWSDPVNGGFLYVTVHEGKATLMRYQTGLRPSDGTTANPRDFIPGRVDIDIPEK</sequence>